<evidence type="ECO:0000313" key="3">
    <source>
        <dbReference type="Proteomes" id="UP000664534"/>
    </source>
</evidence>
<reference evidence="2" key="1">
    <citation type="submission" date="2021-03" db="EMBL/GenBank/DDBJ databases">
        <authorList>
            <person name="Tagirdzhanova G."/>
        </authorList>
    </citation>
    <scope>NUCLEOTIDE SEQUENCE</scope>
</reference>
<dbReference type="AlphaFoldDB" id="A0A8H3J6T6"/>
<dbReference type="Pfam" id="PF08241">
    <property type="entry name" value="Methyltransf_11"/>
    <property type="match status" value="1"/>
</dbReference>
<proteinExistence type="predicted"/>
<evidence type="ECO:0000313" key="2">
    <source>
        <dbReference type="EMBL" id="CAF9941700.1"/>
    </source>
</evidence>
<dbReference type="SUPFAM" id="SSF53335">
    <property type="entry name" value="S-adenosyl-L-methionine-dependent methyltransferases"/>
    <property type="match status" value="1"/>
</dbReference>
<dbReference type="InterPro" id="IPR013216">
    <property type="entry name" value="Methyltransf_11"/>
</dbReference>
<dbReference type="InterPro" id="IPR029063">
    <property type="entry name" value="SAM-dependent_MTases_sf"/>
</dbReference>
<comment type="caution">
    <text evidence="2">The sequence shown here is derived from an EMBL/GenBank/DDBJ whole genome shotgun (WGS) entry which is preliminary data.</text>
</comment>
<protein>
    <recommendedName>
        <fullName evidence="1">Methyltransferase type 11 domain-containing protein</fullName>
    </recommendedName>
</protein>
<gene>
    <name evidence="2" type="ORF">IMSHALPRED_002857</name>
</gene>
<dbReference type="OrthoDB" id="2013972at2759"/>
<organism evidence="2 3">
    <name type="scientific">Imshaugia aleurites</name>
    <dbReference type="NCBI Taxonomy" id="172621"/>
    <lineage>
        <taxon>Eukaryota</taxon>
        <taxon>Fungi</taxon>
        <taxon>Dikarya</taxon>
        <taxon>Ascomycota</taxon>
        <taxon>Pezizomycotina</taxon>
        <taxon>Lecanoromycetes</taxon>
        <taxon>OSLEUM clade</taxon>
        <taxon>Lecanoromycetidae</taxon>
        <taxon>Lecanorales</taxon>
        <taxon>Lecanorineae</taxon>
        <taxon>Parmeliaceae</taxon>
        <taxon>Imshaugia</taxon>
    </lineage>
</organism>
<name>A0A8H3J6T6_9LECA</name>
<dbReference type="PANTHER" id="PTHR43591">
    <property type="entry name" value="METHYLTRANSFERASE"/>
    <property type="match status" value="1"/>
</dbReference>
<keyword evidence="3" id="KW-1185">Reference proteome</keyword>
<dbReference type="Proteomes" id="UP000664534">
    <property type="component" value="Unassembled WGS sequence"/>
</dbReference>
<dbReference type="Gene3D" id="3.40.50.150">
    <property type="entry name" value="Vaccinia Virus protein VP39"/>
    <property type="match status" value="1"/>
</dbReference>
<evidence type="ECO:0000259" key="1">
    <source>
        <dbReference type="Pfam" id="PF08241"/>
    </source>
</evidence>
<dbReference type="GO" id="GO:0008757">
    <property type="term" value="F:S-adenosylmethionine-dependent methyltransferase activity"/>
    <property type="evidence" value="ECO:0007669"/>
    <property type="project" value="InterPro"/>
</dbReference>
<accession>A0A8H3J6T6</accession>
<dbReference type="EMBL" id="CAJPDT010000154">
    <property type="protein sequence ID" value="CAF9941700.1"/>
    <property type="molecule type" value="Genomic_DNA"/>
</dbReference>
<feature type="domain" description="Methyltransferase type 11" evidence="1">
    <location>
        <begin position="56"/>
        <end position="145"/>
    </location>
</feature>
<sequence>MSAGNPVLDDVDGWDRIGHSQAYAQVERLPAPLALELLKTIKIPDNLDRLDIIVHDNGCGIGAMTSVLESSSPRLQIQATDASPSKCDEECLNVTTEIADSRSLSQTHDDWFDYTFSTFMICLAPEPHRLAQEMNRVTKPGGTLALAVWADPWTKACKQVDGRHERLRIMDDGWTDPEQVKAGLQEARFKDVVLVTEKWP</sequence>